<accession>A0A0R2CJY8</accession>
<dbReference type="GO" id="GO:0031564">
    <property type="term" value="P:transcription antitermination"/>
    <property type="evidence" value="ECO:0007669"/>
    <property type="project" value="UniProtKB-KW"/>
</dbReference>
<evidence type="ECO:0000256" key="3">
    <source>
        <dbReference type="ARBA" id="ARBA00022884"/>
    </source>
</evidence>
<protein>
    <recommendedName>
        <fullName evidence="6">Transcription antitermination protein NusB</fullName>
    </recommendedName>
    <alternativeName>
        <fullName evidence="6">Antitermination factor NusB</fullName>
    </alternativeName>
</protein>
<dbReference type="Gene3D" id="1.10.940.10">
    <property type="entry name" value="NusB-like"/>
    <property type="match status" value="1"/>
</dbReference>
<evidence type="ECO:0000256" key="6">
    <source>
        <dbReference type="HAMAP-Rule" id="MF_00073"/>
    </source>
</evidence>
<evidence type="ECO:0000256" key="2">
    <source>
        <dbReference type="ARBA" id="ARBA00022814"/>
    </source>
</evidence>
<feature type="domain" description="NusB/RsmB/TIM44" evidence="7">
    <location>
        <begin position="6"/>
        <end position="132"/>
    </location>
</feature>
<dbReference type="NCBIfam" id="NF001223">
    <property type="entry name" value="PRK00202.1-1"/>
    <property type="match status" value="1"/>
</dbReference>
<dbReference type="RefSeq" id="WP_009166789.1">
    <property type="nucleotide sequence ID" value="NZ_AYZI01000003.1"/>
</dbReference>
<dbReference type="Proteomes" id="UP000051586">
    <property type="component" value="Unassembled WGS sequence"/>
</dbReference>
<evidence type="ECO:0000259" key="7">
    <source>
        <dbReference type="Pfam" id="PF01029"/>
    </source>
</evidence>
<dbReference type="AlphaFoldDB" id="A0A0R2CJY8"/>
<comment type="similarity">
    <text evidence="1 6">Belongs to the NusB family.</text>
</comment>
<evidence type="ECO:0000256" key="4">
    <source>
        <dbReference type="ARBA" id="ARBA00023015"/>
    </source>
</evidence>
<dbReference type="NCBIfam" id="TIGR01951">
    <property type="entry name" value="nusB"/>
    <property type="match status" value="1"/>
</dbReference>
<reference evidence="8 9" key="1">
    <citation type="journal article" date="2015" name="Genome Announc.">
        <title>Expanding the biotechnology potential of lactobacilli through comparative genomics of 213 strains and associated genera.</title>
        <authorList>
            <person name="Sun Z."/>
            <person name="Harris H.M."/>
            <person name="McCann A."/>
            <person name="Guo C."/>
            <person name="Argimon S."/>
            <person name="Zhang W."/>
            <person name="Yang X."/>
            <person name="Jeffery I.B."/>
            <person name="Cooney J.C."/>
            <person name="Kagawa T.F."/>
            <person name="Liu W."/>
            <person name="Song Y."/>
            <person name="Salvetti E."/>
            <person name="Wrobel A."/>
            <person name="Rasinkangas P."/>
            <person name="Parkhill J."/>
            <person name="Rea M.C."/>
            <person name="O'Sullivan O."/>
            <person name="Ritari J."/>
            <person name="Douillard F.P."/>
            <person name="Paul Ross R."/>
            <person name="Yang R."/>
            <person name="Briner A.E."/>
            <person name="Felis G.E."/>
            <person name="de Vos W.M."/>
            <person name="Barrangou R."/>
            <person name="Klaenhammer T.R."/>
            <person name="Caufield P.W."/>
            <person name="Cui Y."/>
            <person name="Zhang H."/>
            <person name="O'Toole P.W."/>
        </authorList>
    </citation>
    <scope>NUCLEOTIDE SEQUENCE [LARGE SCALE GENOMIC DNA]</scope>
    <source>
        <strain evidence="8 9">DSM 22689</strain>
    </source>
</reference>
<dbReference type="EMBL" id="AYZI01000003">
    <property type="protein sequence ID" value="KRM91799.1"/>
    <property type="molecule type" value="Genomic_DNA"/>
</dbReference>
<dbReference type="PANTHER" id="PTHR11078">
    <property type="entry name" value="N UTILIZATION SUBSTANCE PROTEIN B-RELATED"/>
    <property type="match status" value="1"/>
</dbReference>
<dbReference type="STRING" id="1423745.GCA_001311215_00095"/>
<evidence type="ECO:0000313" key="8">
    <source>
        <dbReference type="EMBL" id="KRM91799.1"/>
    </source>
</evidence>
<dbReference type="InterPro" id="IPR011605">
    <property type="entry name" value="NusB_fam"/>
</dbReference>
<dbReference type="GO" id="GO:0003723">
    <property type="term" value="F:RNA binding"/>
    <property type="evidence" value="ECO:0007669"/>
    <property type="project" value="UniProtKB-UniRule"/>
</dbReference>
<dbReference type="GO" id="GO:0005829">
    <property type="term" value="C:cytosol"/>
    <property type="evidence" value="ECO:0007669"/>
    <property type="project" value="TreeGrafter"/>
</dbReference>
<dbReference type="InterPro" id="IPR006027">
    <property type="entry name" value="NusB_RsmB_TIM44"/>
</dbReference>
<dbReference type="HAMAP" id="MF_00073">
    <property type="entry name" value="NusB"/>
    <property type="match status" value="1"/>
</dbReference>
<sequence>MKINRHQIRERAFQTLFAQESNPELDAQEFYQQLAADDNQAIVPPYFQELVKGVHEHQPELRQQLQEYLASGWQLDRISRPALVILELALFEIKFVTDLPPKVAINEALELAKKYSDEQTVNFVNAVLDRSIK</sequence>
<gene>
    <name evidence="6" type="primary">nusB</name>
    <name evidence="8" type="ORF">FC87_GL000623</name>
</gene>
<keyword evidence="4 6" id="KW-0805">Transcription regulation</keyword>
<proteinExistence type="inferred from homology"/>
<name>A0A0R2CJY8_9LACO</name>
<keyword evidence="5 6" id="KW-0804">Transcription</keyword>
<comment type="function">
    <text evidence="6">Involved in transcription antitermination. Required for transcription of ribosomal RNA (rRNA) genes. Binds specifically to the boxA antiterminator sequence of the ribosomal RNA (rrn) operons.</text>
</comment>
<dbReference type="InterPro" id="IPR035926">
    <property type="entry name" value="NusB-like_sf"/>
</dbReference>
<evidence type="ECO:0000256" key="1">
    <source>
        <dbReference type="ARBA" id="ARBA00005952"/>
    </source>
</evidence>
<keyword evidence="3 6" id="KW-0694">RNA-binding</keyword>
<organism evidence="8 9">
    <name type="scientific">Fructilactobacillus florum DSM 22689 = JCM 16035</name>
    <dbReference type="NCBI Taxonomy" id="1423745"/>
    <lineage>
        <taxon>Bacteria</taxon>
        <taxon>Bacillati</taxon>
        <taxon>Bacillota</taxon>
        <taxon>Bacilli</taxon>
        <taxon>Lactobacillales</taxon>
        <taxon>Lactobacillaceae</taxon>
        <taxon>Fructilactobacillus</taxon>
    </lineage>
</organism>
<evidence type="ECO:0000313" key="9">
    <source>
        <dbReference type="Proteomes" id="UP000051586"/>
    </source>
</evidence>
<evidence type="ECO:0000256" key="5">
    <source>
        <dbReference type="ARBA" id="ARBA00023163"/>
    </source>
</evidence>
<keyword evidence="2 6" id="KW-0889">Transcription antitermination</keyword>
<dbReference type="PANTHER" id="PTHR11078:SF3">
    <property type="entry name" value="ANTITERMINATION NUSB DOMAIN-CONTAINING PROTEIN"/>
    <property type="match status" value="1"/>
</dbReference>
<dbReference type="SUPFAM" id="SSF48013">
    <property type="entry name" value="NusB-like"/>
    <property type="match status" value="1"/>
</dbReference>
<dbReference type="PATRIC" id="fig|1423745.4.peg.663"/>
<dbReference type="GO" id="GO:0006353">
    <property type="term" value="P:DNA-templated transcription termination"/>
    <property type="evidence" value="ECO:0007669"/>
    <property type="project" value="UniProtKB-UniRule"/>
</dbReference>
<dbReference type="Pfam" id="PF01029">
    <property type="entry name" value="NusB"/>
    <property type="match status" value="1"/>
</dbReference>
<comment type="caution">
    <text evidence="8">The sequence shown here is derived from an EMBL/GenBank/DDBJ whole genome shotgun (WGS) entry which is preliminary data.</text>
</comment>